<protein>
    <submittedName>
        <fullName evidence="2">Uncharacterized protein</fullName>
    </submittedName>
</protein>
<dbReference type="AlphaFoldDB" id="A0A4Z1KG25"/>
<accession>A0A4Z1KG25</accession>
<keyword evidence="3" id="KW-1185">Reference proteome</keyword>
<feature type="region of interest" description="Disordered" evidence="1">
    <location>
        <begin position="1"/>
        <end position="109"/>
    </location>
</feature>
<reference evidence="2 3" key="1">
    <citation type="submission" date="2017-12" db="EMBL/GenBank/DDBJ databases">
        <title>Comparative genomics of Botrytis spp.</title>
        <authorList>
            <person name="Valero-Jimenez C.A."/>
            <person name="Tapia P."/>
            <person name="Veloso J."/>
            <person name="Silva-Moreno E."/>
            <person name="Staats M."/>
            <person name="Valdes J.H."/>
            <person name="Van Kan J.A.L."/>
        </authorList>
    </citation>
    <scope>NUCLEOTIDE SEQUENCE [LARGE SCALE GENOMIC DNA]</scope>
    <source>
        <strain evidence="2 3">MUCL3349</strain>
    </source>
</reference>
<dbReference type="Proteomes" id="UP000297280">
    <property type="component" value="Unassembled WGS sequence"/>
</dbReference>
<feature type="compositionally biased region" description="Basic and acidic residues" evidence="1">
    <location>
        <begin position="28"/>
        <end position="41"/>
    </location>
</feature>
<proteinExistence type="predicted"/>
<comment type="caution">
    <text evidence="2">The sequence shown here is derived from an EMBL/GenBank/DDBJ whole genome shotgun (WGS) entry which is preliminary data.</text>
</comment>
<dbReference type="EMBL" id="PQXO01000814">
    <property type="protein sequence ID" value="TGO82504.1"/>
    <property type="molecule type" value="Genomic_DNA"/>
</dbReference>
<evidence type="ECO:0000256" key="1">
    <source>
        <dbReference type="SAM" id="MobiDB-lite"/>
    </source>
</evidence>
<feature type="compositionally biased region" description="Basic and acidic residues" evidence="1">
    <location>
        <begin position="1"/>
        <end position="12"/>
    </location>
</feature>
<sequence>MRHGSKVDRRLQSEGVNGTRTLWVTRRRAIESSDGQEKEKQQWLQWQESDDDQGRSPDSRLLSAFDFDEDPEDNQPSKKRQRTARNPSDASLSGDFASSPPTYGGSGRMLGLSRGAEVLEEQKHEVQWLAMEQRDRFEGLTEEMDESNRLNGDLAAKMSRIFKEQKDWEKTVNARLDHKDSSIDAKTADMEFMIRLFRLTKCHIA</sequence>
<evidence type="ECO:0000313" key="3">
    <source>
        <dbReference type="Proteomes" id="UP000297280"/>
    </source>
</evidence>
<organism evidence="2 3">
    <name type="scientific">Botrytis porri</name>
    <dbReference type="NCBI Taxonomy" id="87229"/>
    <lineage>
        <taxon>Eukaryota</taxon>
        <taxon>Fungi</taxon>
        <taxon>Dikarya</taxon>
        <taxon>Ascomycota</taxon>
        <taxon>Pezizomycotina</taxon>
        <taxon>Leotiomycetes</taxon>
        <taxon>Helotiales</taxon>
        <taxon>Sclerotiniaceae</taxon>
        <taxon>Botrytis</taxon>
    </lineage>
</organism>
<gene>
    <name evidence="2" type="ORF">BPOR_0817g00070</name>
</gene>
<name>A0A4Z1KG25_9HELO</name>
<evidence type="ECO:0000313" key="2">
    <source>
        <dbReference type="EMBL" id="TGO82504.1"/>
    </source>
</evidence>